<keyword evidence="17" id="KW-1185">Reference proteome</keyword>
<proteinExistence type="inferred from homology"/>
<evidence type="ECO:0000256" key="15">
    <source>
        <dbReference type="SAM" id="Phobius"/>
    </source>
</evidence>
<comment type="similarity">
    <text evidence="3 14">Belongs to the HemJ family.</text>
</comment>
<evidence type="ECO:0000256" key="5">
    <source>
        <dbReference type="ARBA" id="ARBA00022475"/>
    </source>
</evidence>
<dbReference type="InterPro" id="IPR005265">
    <property type="entry name" value="HemJ-like"/>
</dbReference>
<dbReference type="Proteomes" id="UP000553459">
    <property type="component" value="Unassembled WGS sequence"/>
</dbReference>
<evidence type="ECO:0000256" key="1">
    <source>
        <dbReference type="ARBA" id="ARBA00004651"/>
    </source>
</evidence>
<feature type="transmembrane region" description="Helical" evidence="15">
    <location>
        <begin position="56"/>
        <end position="79"/>
    </location>
</feature>
<dbReference type="GO" id="GO:0046872">
    <property type="term" value="F:metal ion binding"/>
    <property type="evidence" value="ECO:0007669"/>
    <property type="project" value="UniProtKB-UniRule"/>
</dbReference>
<sequence length="181" mass="21403">MNYLILKALHIIFMVSYFAGIFYTVRILVYYKDTDDFENPKKDILRQQYAFMAHRLWNIITVPAGTLMLIFGMGLIFINPELLKMPWFHIKITALIALAIYHYWCWKKVIQLQKLNQQSLPSKNTALRQANEIATFILFFVVFTVVLKYALLEYWKQLTLSFVGLVVLISLVVKFVNRRKK</sequence>
<dbReference type="EC" id="1.3.99.-" evidence="14"/>
<evidence type="ECO:0000256" key="9">
    <source>
        <dbReference type="ARBA" id="ARBA00022989"/>
    </source>
</evidence>
<reference evidence="16 17" key="1">
    <citation type="submission" date="2019-11" db="EMBL/GenBank/DDBJ databases">
        <title>Characterization of Elizabethkingia argenteiflava sp. nov., isolated from inner surface of Soybean Pods.</title>
        <authorList>
            <person name="Mo S."/>
        </authorList>
    </citation>
    <scope>NUCLEOTIDE SEQUENCE [LARGE SCALE GENOMIC DNA]</scope>
    <source>
        <strain evidence="16 17">YB22</strain>
    </source>
</reference>
<dbReference type="PANTHER" id="PTHR40255:SF1">
    <property type="entry name" value="PROTOPORPHYRINOGEN IX OXIDASE"/>
    <property type="match status" value="1"/>
</dbReference>
<accession>A0A845PSU4</accession>
<dbReference type="PANTHER" id="PTHR40255">
    <property type="entry name" value="UPF0093 MEMBRANE PROTEIN SLR1790"/>
    <property type="match status" value="1"/>
</dbReference>
<evidence type="ECO:0000256" key="7">
    <source>
        <dbReference type="ARBA" id="ARBA00022692"/>
    </source>
</evidence>
<keyword evidence="6 14" id="KW-0349">Heme</keyword>
<comment type="cofactor">
    <cofactor evidence="14">
        <name>heme b</name>
        <dbReference type="ChEBI" id="CHEBI:60344"/>
    </cofactor>
    <text evidence="14">Binds 1 heme b (iron(II)-protoporphyrin IX) group per subunit.</text>
</comment>
<evidence type="ECO:0000256" key="8">
    <source>
        <dbReference type="ARBA" id="ARBA00022723"/>
    </source>
</evidence>
<comment type="pathway">
    <text evidence="2 14">Porphyrin-containing compound metabolism; protoporphyrin-IX biosynthesis; protoporphyrin-IX from protoporphyrinogen-IX: step 1/1.</text>
</comment>
<evidence type="ECO:0000256" key="6">
    <source>
        <dbReference type="ARBA" id="ARBA00022617"/>
    </source>
</evidence>
<feature type="transmembrane region" description="Helical" evidence="15">
    <location>
        <begin position="85"/>
        <end position="104"/>
    </location>
</feature>
<comment type="catalytic activity">
    <reaction evidence="13 14">
        <text>protoporphyrinogen IX + 3 A = protoporphyrin IX + 3 AH2</text>
        <dbReference type="Rhea" id="RHEA:62000"/>
        <dbReference type="ChEBI" id="CHEBI:13193"/>
        <dbReference type="ChEBI" id="CHEBI:17499"/>
        <dbReference type="ChEBI" id="CHEBI:57306"/>
        <dbReference type="ChEBI" id="CHEBI:57307"/>
    </reaction>
</comment>
<gene>
    <name evidence="16" type="ORF">GNY06_05630</name>
</gene>
<keyword evidence="7 15" id="KW-0812">Transmembrane</keyword>
<dbReference type="GO" id="GO:0006782">
    <property type="term" value="P:protoporphyrinogen IX biosynthetic process"/>
    <property type="evidence" value="ECO:0007669"/>
    <property type="project" value="UniProtKB-UniRule"/>
</dbReference>
<dbReference type="Pfam" id="PF03653">
    <property type="entry name" value="UPF0093"/>
    <property type="match status" value="1"/>
</dbReference>
<feature type="transmembrane region" description="Helical" evidence="15">
    <location>
        <begin position="12"/>
        <end position="31"/>
    </location>
</feature>
<evidence type="ECO:0000256" key="4">
    <source>
        <dbReference type="ARBA" id="ARBA00017504"/>
    </source>
</evidence>
<keyword evidence="8 14" id="KW-0479">Metal-binding</keyword>
<dbReference type="AlphaFoldDB" id="A0A845PSU4"/>
<keyword evidence="12 14" id="KW-0472">Membrane</keyword>
<evidence type="ECO:0000256" key="2">
    <source>
        <dbReference type="ARBA" id="ARBA00005073"/>
    </source>
</evidence>
<protein>
    <recommendedName>
        <fullName evidence="4 14">Protoporphyrinogen IX oxidase</fullName>
        <ecNumber evidence="14">1.3.99.-</ecNumber>
    </recommendedName>
</protein>
<evidence type="ECO:0000313" key="17">
    <source>
        <dbReference type="Proteomes" id="UP000553459"/>
    </source>
</evidence>
<evidence type="ECO:0000256" key="10">
    <source>
        <dbReference type="ARBA" id="ARBA00023002"/>
    </source>
</evidence>
<feature type="transmembrane region" description="Helical" evidence="15">
    <location>
        <begin position="158"/>
        <end position="176"/>
    </location>
</feature>
<comment type="caution">
    <text evidence="16">The sequence shown here is derived from an EMBL/GenBank/DDBJ whole genome shotgun (WGS) entry which is preliminary data.</text>
</comment>
<dbReference type="UniPathway" id="UPA00251">
    <property type="reaction ID" value="UER00324"/>
</dbReference>
<keyword evidence="5 14" id="KW-1003">Cell membrane</keyword>
<comment type="subcellular location">
    <subcellularLocation>
        <location evidence="1">Cell membrane</location>
        <topology evidence="1">Multi-pass membrane protein</topology>
    </subcellularLocation>
</comment>
<evidence type="ECO:0000256" key="14">
    <source>
        <dbReference type="PIRNR" id="PIRNR004638"/>
    </source>
</evidence>
<dbReference type="GO" id="GO:0070818">
    <property type="term" value="F:protoporphyrinogen oxidase activity"/>
    <property type="evidence" value="ECO:0007669"/>
    <property type="project" value="UniProtKB-UniRule"/>
</dbReference>
<dbReference type="PIRSF" id="PIRSF004638">
    <property type="entry name" value="UCP004638"/>
    <property type="match status" value="1"/>
</dbReference>
<evidence type="ECO:0000256" key="13">
    <source>
        <dbReference type="ARBA" id="ARBA00048390"/>
    </source>
</evidence>
<evidence type="ECO:0000256" key="12">
    <source>
        <dbReference type="ARBA" id="ARBA00023136"/>
    </source>
</evidence>
<comment type="function">
    <text evidence="14">Catalyzes the oxidation of protoporphyrinogen IX to protoporphyrin IX.</text>
</comment>
<keyword evidence="11 14" id="KW-0408">Iron</keyword>
<keyword evidence="9 15" id="KW-1133">Transmembrane helix</keyword>
<dbReference type="RefSeq" id="WP_166519173.1">
    <property type="nucleotide sequence ID" value="NZ_JAAABJ010000475.1"/>
</dbReference>
<keyword evidence="10" id="KW-0560">Oxidoreductase</keyword>
<name>A0A845PSU4_9FLAO</name>
<evidence type="ECO:0000256" key="11">
    <source>
        <dbReference type="ARBA" id="ARBA00023004"/>
    </source>
</evidence>
<evidence type="ECO:0000256" key="3">
    <source>
        <dbReference type="ARBA" id="ARBA00006501"/>
    </source>
</evidence>
<organism evidence="16 17">
    <name type="scientific">Elizabethkingia argenteiflava</name>
    <dbReference type="NCBI Taxonomy" id="2681556"/>
    <lineage>
        <taxon>Bacteria</taxon>
        <taxon>Pseudomonadati</taxon>
        <taxon>Bacteroidota</taxon>
        <taxon>Flavobacteriia</taxon>
        <taxon>Flavobacteriales</taxon>
        <taxon>Weeksellaceae</taxon>
        <taxon>Elizabethkingia</taxon>
    </lineage>
</organism>
<dbReference type="GO" id="GO:0005886">
    <property type="term" value="C:plasma membrane"/>
    <property type="evidence" value="ECO:0007669"/>
    <property type="project" value="UniProtKB-SubCell"/>
</dbReference>
<evidence type="ECO:0000313" key="16">
    <source>
        <dbReference type="EMBL" id="NAW50874.1"/>
    </source>
</evidence>
<dbReference type="EMBL" id="JAAABJ010000475">
    <property type="protein sequence ID" value="NAW50874.1"/>
    <property type="molecule type" value="Genomic_DNA"/>
</dbReference>
<feature type="transmembrane region" description="Helical" evidence="15">
    <location>
        <begin position="133"/>
        <end position="152"/>
    </location>
</feature>